<dbReference type="InterPro" id="IPR019933">
    <property type="entry name" value="DivIVA_domain"/>
</dbReference>
<evidence type="ECO:0000313" key="12">
    <source>
        <dbReference type="Proteomes" id="UP000553888"/>
    </source>
</evidence>
<dbReference type="InterPro" id="IPR007793">
    <property type="entry name" value="DivIVA_fam"/>
</dbReference>
<comment type="subcellular location">
    <subcellularLocation>
        <location evidence="1">Cytoplasm</location>
    </subcellularLocation>
</comment>
<keyword evidence="12" id="KW-1185">Reference proteome</keyword>
<keyword evidence="5" id="KW-0132">Cell division</keyword>
<evidence type="ECO:0000256" key="6">
    <source>
        <dbReference type="ARBA" id="ARBA00023054"/>
    </source>
</evidence>
<dbReference type="AlphaFoldDB" id="A0A852YFQ4"/>
<dbReference type="GO" id="GO:0005737">
    <property type="term" value="C:cytoplasm"/>
    <property type="evidence" value="ECO:0007669"/>
    <property type="project" value="UniProtKB-SubCell"/>
</dbReference>
<keyword evidence="6 9" id="KW-0175">Coiled coil</keyword>
<evidence type="ECO:0000256" key="5">
    <source>
        <dbReference type="ARBA" id="ARBA00022618"/>
    </source>
</evidence>
<sequence length="283" mass="30563">MALSPEDVVNKRFNPTKFREGYDQDEVDDFLDEVVVELRRLNQENEELRQRLVAGEARINELQRSGGSAAPVAAAPAEPEPVAAPEPEPTPEPVAAAPAAAEATTFAPTPVAVPEPDHVSDTTSTNNLLQLARRLHDDHVREGVEKRDALIAEGHATAARVVSDAQEQQRQLVAEGEETKRQTLADADEKKRQTLGQLETQKAELETERAGIQSEIDQLRGFESEYRAQLKSYIQGQLSELENAGSLAPESSDAAGATPAAVPSFVAAPVTESAERSGFARGE</sequence>
<dbReference type="PANTHER" id="PTHR35794:SF2">
    <property type="entry name" value="CELL DIVISION PROTEIN DIVIVA"/>
    <property type="match status" value="1"/>
</dbReference>
<comment type="caution">
    <text evidence="11">The sequence shown here is derived from an EMBL/GenBank/DDBJ whole genome shotgun (WGS) entry which is preliminary data.</text>
</comment>
<evidence type="ECO:0000256" key="4">
    <source>
        <dbReference type="ARBA" id="ARBA00022490"/>
    </source>
</evidence>
<evidence type="ECO:0000313" key="11">
    <source>
        <dbReference type="EMBL" id="NYH00121.1"/>
    </source>
</evidence>
<name>A0A852YFQ4_9MICO</name>
<dbReference type="GO" id="GO:0051301">
    <property type="term" value="P:cell division"/>
    <property type="evidence" value="ECO:0007669"/>
    <property type="project" value="UniProtKB-KW"/>
</dbReference>
<evidence type="ECO:0000256" key="10">
    <source>
        <dbReference type="SAM" id="MobiDB-lite"/>
    </source>
</evidence>
<dbReference type="Gene3D" id="6.10.250.660">
    <property type="match status" value="1"/>
</dbReference>
<feature type="compositionally biased region" description="Pro residues" evidence="10">
    <location>
        <begin position="78"/>
        <end position="92"/>
    </location>
</feature>
<dbReference type="PANTHER" id="PTHR35794">
    <property type="entry name" value="CELL DIVISION PROTEIN DIVIVA"/>
    <property type="match status" value="1"/>
</dbReference>
<keyword evidence="7" id="KW-0131">Cell cycle</keyword>
<evidence type="ECO:0000256" key="3">
    <source>
        <dbReference type="ARBA" id="ARBA00018787"/>
    </source>
</evidence>
<accession>A0A852YFQ4</accession>
<reference evidence="11 12" key="1">
    <citation type="submission" date="2020-07" db="EMBL/GenBank/DDBJ databases">
        <title>Sequencing the genomes of 1000 actinobacteria strains.</title>
        <authorList>
            <person name="Klenk H.-P."/>
        </authorList>
    </citation>
    <scope>NUCLEOTIDE SEQUENCE [LARGE SCALE GENOMIC DNA]</scope>
    <source>
        <strain evidence="11 12">DSM 23141</strain>
    </source>
</reference>
<comment type="similarity">
    <text evidence="2">Belongs to the DivIVA family.</text>
</comment>
<dbReference type="EMBL" id="JACBZY010000001">
    <property type="protein sequence ID" value="NYH00121.1"/>
    <property type="molecule type" value="Genomic_DNA"/>
</dbReference>
<dbReference type="Proteomes" id="UP000553888">
    <property type="component" value="Unassembled WGS sequence"/>
</dbReference>
<evidence type="ECO:0000256" key="1">
    <source>
        <dbReference type="ARBA" id="ARBA00004496"/>
    </source>
</evidence>
<proteinExistence type="inferred from homology"/>
<keyword evidence="4" id="KW-0963">Cytoplasm</keyword>
<dbReference type="NCBIfam" id="TIGR03544">
    <property type="entry name" value="DivI1A_domain"/>
    <property type="match status" value="1"/>
</dbReference>
<evidence type="ECO:0000256" key="9">
    <source>
        <dbReference type="SAM" id="Coils"/>
    </source>
</evidence>
<evidence type="ECO:0000256" key="2">
    <source>
        <dbReference type="ARBA" id="ARBA00009008"/>
    </source>
</evidence>
<dbReference type="Pfam" id="PF05103">
    <property type="entry name" value="DivIVA"/>
    <property type="match status" value="1"/>
</dbReference>
<feature type="region of interest" description="Disordered" evidence="10">
    <location>
        <begin position="63"/>
        <end position="123"/>
    </location>
</feature>
<evidence type="ECO:0000256" key="7">
    <source>
        <dbReference type="ARBA" id="ARBA00023306"/>
    </source>
</evidence>
<protein>
    <recommendedName>
        <fullName evidence="3">Cell wall synthesis protein Wag31</fullName>
    </recommendedName>
    <alternativeName>
        <fullName evidence="8">Antigen 84</fullName>
    </alternativeName>
</protein>
<gene>
    <name evidence="11" type="ORF">BJ979_002746</name>
</gene>
<organism evidence="11 12">
    <name type="scientific">Schumannella luteola</name>
    <dbReference type="NCBI Taxonomy" id="472059"/>
    <lineage>
        <taxon>Bacteria</taxon>
        <taxon>Bacillati</taxon>
        <taxon>Actinomycetota</taxon>
        <taxon>Actinomycetes</taxon>
        <taxon>Micrococcales</taxon>
        <taxon>Microbacteriaceae</taxon>
        <taxon>Schumannella</taxon>
    </lineage>
</organism>
<dbReference type="RefSeq" id="WP_179568731.1">
    <property type="nucleotide sequence ID" value="NZ_JACBZY010000001.1"/>
</dbReference>
<feature type="coiled-coil region" evidence="9">
    <location>
        <begin position="184"/>
        <end position="215"/>
    </location>
</feature>
<feature type="compositionally biased region" description="Low complexity" evidence="10">
    <location>
        <begin position="93"/>
        <end position="114"/>
    </location>
</feature>
<evidence type="ECO:0000256" key="8">
    <source>
        <dbReference type="ARBA" id="ARBA00031737"/>
    </source>
</evidence>